<evidence type="ECO:0000256" key="2">
    <source>
        <dbReference type="ARBA" id="ARBA00022679"/>
    </source>
</evidence>
<evidence type="ECO:0000256" key="1">
    <source>
        <dbReference type="ARBA" id="ARBA00022603"/>
    </source>
</evidence>
<evidence type="ECO:0000259" key="5">
    <source>
        <dbReference type="Pfam" id="PF26049"/>
    </source>
</evidence>
<evidence type="ECO:0000256" key="3">
    <source>
        <dbReference type="SAM" id="MobiDB-lite"/>
    </source>
</evidence>
<dbReference type="EMBL" id="QFWG01000001">
    <property type="protein sequence ID" value="PWI28604.1"/>
    <property type="molecule type" value="Genomic_DNA"/>
</dbReference>
<dbReference type="CDD" id="cd02440">
    <property type="entry name" value="AdoMet_MTases"/>
    <property type="match status" value="1"/>
</dbReference>
<dbReference type="Proteomes" id="UP000245514">
    <property type="component" value="Unassembled WGS sequence"/>
</dbReference>
<evidence type="ECO:0000313" key="7">
    <source>
        <dbReference type="Proteomes" id="UP000245514"/>
    </source>
</evidence>
<comment type="caution">
    <text evidence="6">The sequence shown here is derived from an EMBL/GenBank/DDBJ whole genome shotgun (WGS) entry which is preliminary data.</text>
</comment>
<dbReference type="InterPro" id="IPR007848">
    <property type="entry name" value="Small_mtfrase_dom"/>
</dbReference>
<name>A0ABX5L8Q8_9MICC</name>
<keyword evidence="2" id="KW-0808">Transferase</keyword>
<reference evidence="6 7" key="1">
    <citation type="submission" date="2018-05" db="EMBL/GenBank/DDBJ databases">
        <title>Draft Genome Sequence of Arthrobacter cumminsii IME1328, Isolated from a Patient Who Suffered from Foot Ulcers in China.</title>
        <authorList>
            <person name="Li M."/>
            <person name="Jiang Z."/>
            <person name="Sun Q."/>
            <person name="Tong Y."/>
        </authorList>
    </citation>
    <scope>NUCLEOTIDE SEQUENCE [LARGE SCALE GENOMIC DNA]</scope>
    <source>
        <strain evidence="6 7">IME1328</strain>
    </source>
</reference>
<feature type="region of interest" description="Disordered" evidence="3">
    <location>
        <begin position="369"/>
        <end position="390"/>
    </location>
</feature>
<evidence type="ECO:0008006" key="8">
    <source>
        <dbReference type="Google" id="ProtNLM"/>
    </source>
</evidence>
<sequence length="467" mass="50256">MLHHDRCHGFGGRHRRCAGRVADGLRRRGRNRRRTGGVGAMTRNRGTATGVQGSAAGSGAQQVPASWGSLRRWPDIESPELRAWDATDQLLLEHALAQVEAEGLTGDRILVLGDRYGALTLGLIEAGVRGVVTVQDSVALLTALKANATDLNIDGFSAFTSLDEVAEAAATPDGGFRLVLWQLPRSVAEVEYWAVALRELLADGATVWAGGRDKHMTPAMNKPLEHWLGPVQPQRGRKKSRVLKVSVEARQMDADAARKVLSPQPRSVLVAGSKVTLHGDARLFGQNRLDPGTAFMLEAISDHDIDPEPGQEVVDLGCGNGTIAVWAARRWPDAHVEATDDSAAAVAATLRSADSSGVAGQVRAVASDAGEHLLPADDERPPDAGRPDKPYSPRLVLVNPPFHQGAVVERAIGEKLLFAAREIAGRGGRIIAVWNSHLRYRAFLRENIGQTRQLGRDATFTVTETRV</sequence>
<feature type="domain" description="Methyltransferase small" evidence="4">
    <location>
        <begin position="395"/>
        <end position="463"/>
    </location>
</feature>
<feature type="domain" description="Methyltransferase small" evidence="4">
    <location>
        <begin position="275"/>
        <end position="370"/>
    </location>
</feature>
<evidence type="ECO:0000313" key="6">
    <source>
        <dbReference type="EMBL" id="PWI28604.1"/>
    </source>
</evidence>
<feature type="domain" description="RlmG N-terminal" evidence="5">
    <location>
        <begin position="69"/>
        <end position="247"/>
    </location>
</feature>
<dbReference type="SUPFAM" id="SSF53335">
    <property type="entry name" value="S-adenosyl-L-methionine-dependent methyltransferases"/>
    <property type="match status" value="1"/>
</dbReference>
<gene>
    <name evidence="6" type="ORF">CAY35_00590</name>
</gene>
<keyword evidence="7" id="KW-1185">Reference proteome</keyword>
<keyword evidence="1" id="KW-0489">Methyltransferase</keyword>
<dbReference type="Pfam" id="PF05175">
    <property type="entry name" value="MTS"/>
    <property type="match status" value="2"/>
</dbReference>
<proteinExistence type="predicted"/>
<accession>A0ABX5L8Q8</accession>
<protein>
    <recommendedName>
        <fullName evidence="8">Methyltransferase small domain-containing protein</fullName>
    </recommendedName>
</protein>
<evidence type="ECO:0000259" key="4">
    <source>
        <dbReference type="Pfam" id="PF05175"/>
    </source>
</evidence>
<dbReference type="InterPro" id="IPR058679">
    <property type="entry name" value="RlmG_N"/>
</dbReference>
<feature type="region of interest" description="Disordered" evidence="3">
    <location>
        <begin position="27"/>
        <end position="66"/>
    </location>
</feature>
<dbReference type="InterPro" id="IPR029063">
    <property type="entry name" value="SAM-dependent_MTases_sf"/>
</dbReference>
<dbReference type="InterPro" id="IPR046977">
    <property type="entry name" value="RsmC/RlmG"/>
</dbReference>
<dbReference type="PANTHER" id="PTHR47816:SF5">
    <property type="entry name" value="RIBOSOMAL RNA LARGE SUBUNIT METHYLTRANSFERASE G"/>
    <property type="match status" value="1"/>
</dbReference>
<dbReference type="Pfam" id="PF26049">
    <property type="entry name" value="RLMG_N"/>
    <property type="match status" value="1"/>
</dbReference>
<organism evidence="6 7">
    <name type="scientific">Pseudoglutamicibacter cumminsii</name>
    <dbReference type="NCBI Taxonomy" id="156979"/>
    <lineage>
        <taxon>Bacteria</taxon>
        <taxon>Bacillati</taxon>
        <taxon>Actinomycetota</taxon>
        <taxon>Actinomycetes</taxon>
        <taxon>Micrococcales</taxon>
        <taxon>Micrococcaceae</taxon>
        <taxon>Pseudoglutamicibacter</taxon>
    </lineage>
</organism>
<dbReference type="Gene3D" id="3.40.50.150">
    <property type="entry name" value="Vaccinia Virus protein VP39"/>
    <property type="match status" value="2"/>
</dbReference>
<dbReference type="PANTHER" id="PTHR47816">
    <property type="entry name" value="RIBOSOMAL RNA SMALL SUBUNIT METHYLTRANSFERASE C"/>
    <property type="match status" value="1"/>
</dbReference>
<feature type="compositionally biased region" description="Low complexity" evidence="3">
    <location>
        <begin position="46"/>
        <end position="66"/>
    </location>
</feature>